<evidence type="ECO:0000313" key="5">
    <source>
        <dbReference type="Proteomes" id="UP001203297"/>
    </source>
</evidence>
<feature type="transmembrane region" description="Helical" evidence="2">
    <location>
        <begin position="422"/>
        <end position="453"/>
    </location>
</feature>
<protein>
    <submittedName>
        <fullName evidence="4">Glycerol-3-phosphate O-acyltransferase</fullName>
    </submittedName>
</protein>
<dbReference type="GO" id="GO:0004366">
    <property type="term" value="F:glycerol-3-phosphate O-acyltransferase activity"/>
    <property type="evidence" value="ECO:0007669"/>
    <property type="project" value="TreeGrafter"/>
</dbReference>
<dbReference type="EMBL" id="WTXG01000003">
    <property type="protein sequence ID" value="KAI0306605.1"/>
    <property type="molecule type" value="Genomic_DNA"/>
</dbReference>
<dbReference type="PANTHER" id="PTHR31605:SF0">
    <property type="entry name" value="GLYCEROL-3-PHOSPHATE O-ACYLTRANSFERASE 1"/>
    <property type="match status" value="1"/>
</dbReference>
<feature type="transmembrane region" description="Helical" evidence="2">
    <location>
        <begin position="17"/>
        <end position="39"/>
    </location>
</feature>
<evidence type="ECO:0000256" key="2">
    <source>
        <dbReference type="SAM" id="Phobius"/>
    </source>
</evidence>
<keyword evidence="2" id="KW-1133">Transmembrane helix</keyword>
<gene>
    <name evidence="4" type="ORF">B0F90DRAFT_1691408</name>
</gene>
<feature type="region of interest" description="Disordered" evidence="1">
    <location>
        <begin position="764"/>
        <end position="786"/>
    </location>
</feature>
<feature type="region of interest" description="Disordered" evidence="1">
    <location>
        <begin position="649"/>
        <end position="749"/>
    </location>
</feature>
<dbReference type="GO" id="GO:0016287">
    <property type="term" value="F:glycerone-phosphate O-acyltransferase activity"/>
    <property type="evidence" value="ECO:0007669"/>
    <property type="project" value="TreeGrafter"/>
</dbReference>
<dbReference type="Proteomes" id="UP001203297">
    <property type="component" value="Unassembled WGS sequence"/>
</dbReference>
<accession>A0AAD4MAK0</accession>
<keyword evidence="5" id="KW-1185">Reference proteome</keyword>
<dbReference type="Pfam" id="PF01553">
    <property type="entry name" value="Acyltransferase"/>
    <property type="match status" value="2"/>
</dbReference>
<dbReference type="InterPro" id="IPR002123">
    <property type="entry name" value="Plipid/glycerol_acylTrfase"/>
</dbReference>
<dbReference type="SUPFAM" id="SSF69593">
    <property type="entry name" value="Glycerol-3-phosphate (1)-acyltransferase"/>
    <property type="match status" value="2"/>
</dbReference>
<feature type="compositionally biased region" description="Basic residues" evidence="1">
    <location>
        <begin position="777"/>
        <end position="786"/>
    </location>
</feature>
<name>A0AAD4MAK0_9AGAM</name>
<dbReference type="GO" id="GO:0008654">
    <property type="term" value="P:phospholipid biosynthetic process"/>
    <property type="evidence" value="ECO:0007669"/>
    <property type="project" value="TreeGrafter"/>
</dbReference>
<dbReference type="SMART" id="SM00563">
    <property type="entry name" value="PlsC"/>
    <property type="match status" value="1"/>
</dbReference>
<feature type="compositionally biased region" description="Polar residues" evidence="1">
    <location>
        <begin position="715"/>
        <end position="732"/>
    </location>
</feature>
<proteinExistence type="predicted"/>
<organism evidence="4 5">
    <name type="scientific">Multifurca ochricompacta</name>
    <dbReference type="NCBI Taxonomy" id="376703"/>
    <lineage>
        <taxon>Eukaryota</taxon>
        <taxon>Fungi</taxon>
        <taxon>Dikarya</taxon>
        <taxon>Basidiomycota</taxon>
        <taxon>Agaricomycotina</taxon>
        <taxon>Agaricomycetes</taxon>
        <taxon>Russulales</taxon>
        <taxon>Russulaceae</taxon>
        <taxon>Multifurca</taxon>
    </lineage>
</organism>
<feature type="transmembrane region" description="Helical" evidence="2">
    <location>
        <begin position="480"/>
        <end position="503"/>
    </location>
</feature>
<feature type="compositionally biased region" description="Basic and acidic residues" evidence="1">
    <location>
        <begin position="737"/>
        <end position="749"/>
    </location>
</feature>
<comment type="caution">
    <text evidence="4">The sequence shown here is derived from an EMBL/GenBank/DDBJ whole genome shotgun (WGS) entry which is preliminary data.</text>
</comment>
<feature type="region of interest" description="Disordered" evidence="1">
    <location>
        <begin position="598"/>
        <end position="617"/>
    </location>
</feature>
<keyword evidence="2" id="KW-0472">Membrane</keyword>
<evidence type="ECO:0000256" key="1">
    <source>
        <dbReference type="SAM" id="MobiDB-lite"/>
    </source>
</evidence>
<feature type="domain" description="Phospholipid/glycerol acyltransferase" evidence="3">
    <location>
        <begin position="57"/>
        <end position="280"/>
    </location>
</feature>
<sequence>MSSKAPTSNGPAFIERFYASSFSYNIFLAVWATAINTFFREIRPRGAFNIPRDGPVIFVAAPHHNQFLDPVLLAMEVYRETQRRVSFLIAAKSMKRKAIGFFAKLMCCIPVSRAADDAKPGTGKMRLSPDDPCTVFGEGTKFLAEFTPKMQIMLPRSVGSPVAEVIQVISDTELKIKREFGGENGKGTSRIREKADELKIQGVDGLDFKLLPFVDQQETFRHVYQRLTEGACIGIFPEGGSHDRTDLLPFKAGVSIMALGAMANNPNVKVKLVPVGLSYFHAHRFRSRAVIEFGPALDVPEEFVEKFKQGGPEKREAVSKFLDLVYEALKTVTIRASDYDTLMLIQAARRLYRPPGHHLTLSQVVELNKRFLHGYSVFKEDPRLQALLSNVLKYNRLLLDLGIRDHQVPRAQRASWKTLGLLLYRAGLLSVWSIFALPGVILNGPIFLIASILSKKKAEEALAASVVKIHGRDVIASWKVLISLGVTPILYSFYAIVATIIAVKSNAPWKWRLLASPLTMTALPAIGYAALKFGEAGIDVFKSLRPLIVSLMPGQHQYLERLKVMRQTLSNELMDIINEFGPKLYDDFDKNRVLFPSSSVPTSSGKPGLWQRKSGAAAGETQENLLAHPMNWLDERLFGWSRSAGRGTSAWAGLPPLSRDISRTASPEASDDEDTGDYDNVLSVLRSDDGHITPNRARSRSQHGSYADLQKLRMTGTQWQSQSPNWPTQPGSPTEGGLHRRERRESLSDRVMVERIGALDPREHFKDCTDDINSEIRKKKPSTLDE</sequence>
<dbReference type="AlphaFoldDB" id="A0AAD4MAK0"/>
<dbReference type="PANTHER" id="PTHR31605">
    <property type="entry name" value="GLYCEROL-3-PHOSPHATE O-ACYLTRANSFERASE 1"/>
    <property type="match status" value="1"/>
</dbReference>
<evidence type="ECO:0000313" key="4">
    <source>
        <dbReference type="EMBL" id="KAI0306605.1"/>
    </source>
</evidence>
<evidence type="ECO:0000259" key="3">
    <source>
        <dbReference type="SMART" id="SM00563"/>
    </source>
</evidence>
<reference evidence="4" key="1">
    <citation type="journal article" date="2022" name="New Phytol.">
        <title>Evolutionary transition to the ectomycorrhizal habit in the genomes of a hyperdiverse lineage of mushroom-forming fungi.</title>
        <authorList>
            <person name="Looney B."/>
            <person name="Miyauchi S."/>
            <person name="Morin E."/>
            <person name="Drula E."/>
            <person name="Courty P.E."/>
            <person name="Kohler A."/>
            <person name="Kuo A."/>
            <person name="LaButti K."/>
            <person name="Pangilinan J."/>
            <person name="Lipzen A."/>
            <person name="Riley R."/>
            <person name="Andreopoulos W."/>
            <person name="He G."/>
            <person name="Johnson J."/>
            <person name="Nolan M."/>
            <person name="Tritt A."/>
            <person name="Barry K.W."/>
            <person name="Grigoriev I.V."/>
            <person name="Nagy L.G."/>
            <person name="Hibbett D."/>
            <person name="Henrissat B."/>
            <person name="Matheny P.B."/>
            <person name="Labbe J."/>
            <person name="Martin F.M."/>
        </authorList>
    </citation>
    <scope>NUCLEOTIDE SEQUENCE</scope>
    <source>
        <strain evidence="4">BPL690</strain>
    </source>
</reference>
<dbReference type="InterPro" id="IPR052744">
    <property type="entry name" value="GPAT/DAPAT"/>
</dbReference>
<keyword evidence="2" id="KW-0812">Transmembrane</keyword>